<keyword evidence="10" id="KW-1185">Reference proteome</keyword>
<dbReference type="InterPro" id="IPR050815">
    <property type="entry name" value="TF_fung"/>
</dbReference>
<feature type="region of interest" description="Disordered" evidence="7">
    <location>
        <begin position="104"/>
        <end position="136"/>
    </location>
</feature>
<dbReference type="SMART" id="SM00066">
    <property type="entry name" value="GAL4"/>
    <property type="match status" value="1"/>
</dbReference>
<accession>A0AAE0NQI9</accession>
<keyword evidence="3" id="KW-0805">Transcription regulation</keyword>
<reference evidence="9" key="2">
    <citation type="submission" date="2023-06" db="EMBL/GenBank/DDBJ databases">
        <authorList>
            <consortium name="Lawrence Berkeley National Laboratory"/>
            <person name="Haridas S."/>
            <person name="Hensen N."/>
            <person name="Bonometti L."/>
            <person name="Westerberg I."/>
            <person name="Brannstrom I.O."/>
            <person name="Guillou S."/>
            <person name="Cros-Aarteil S."/>
            <person name="Calhoun S."/>
            <person name="Kuo A."/>
            <person name="Mondo S."/>
            <person name="Pangilinan J."/>
            <person name="Riley R."/>
            <person name="LaButti K."/>
            <person name="Andreopoulos B."/>
            <person name="Lipzen A."/>
            <person name="Chen C."/>
            <person name="Yanf M."/>
            <person name="Daum C."/>
            <person name="Ng V."/>
            <person name="Clum A."/>
            <person name="Steindorff A."/>
            <person name="Ohm R."/>
            <person name="Martin F."/>
            <person name="Silar P."/>
            <person name="Natvig D."/>
            <person name="Lalanne C."/>
            <person name="Gautier V."/>
            <person name="Ament-velasquez S.L."/>
            <person name="Kruys A."/>
            <person name="Hutchinson M.I."/>
            <person name="Powell A.J."/>
            <person name="Barry K."/>
            <person name="Miller A.N."/>
            <person name="Grigoriev I.V."/>
            <person name="Debuchy R."/>
            <person name="Gladieux P."/>
            <person name="Thoren M.H."/>
            <person name="Johannesson H."/>
        </authorList>
    </citation>
    <scope>NUCLEOTIDE SEQUENCE</scope>
    <source>
        <strain evidence="9">CBS 232.78</strain>
    </source>
</reference>
<evidence type="ECO:0000256" key="5">
    <source>
        <dbReference type="ARBA" id="ARBA00023163"/>
    </source>
</evidence>
<dbReference type="GO" id="GO:0008270">
    <property type="term" value="F:zinc ion binding"/>
    <property type="evidence" value="ECO:0007669"/>
    <property type="project" value="InterPro"/>
</dbReference>
<proteinExistence type="predicted"/>
<dbReference type="SMART" id="SM00906">
    <property type="entry name" value="Fungal_trans"/>
    <property type="match status" value="1"/>
</dbReference>
<evidence type="ECO:0000256" key="1">
    <source>
        <dbReference type="ARBA" id="ARBA00004123"/>
    </source>
</evidence>
<protein>
    <recommendedName>
        <fullName evidence="8">Zn(2)-C6 fungal-type domain-containing protein</fullName>
    </recommendedName>
</protein>
<dbReference type="PANTHER" id="PTHR47338">
    <property type="entry name" value="ZN(II)2CYS6 TRANSCRIPTION FACTOR (EUROFUNG)-RELATED"/>
    <property type="match status" value="1"/>
</dbReference>
<dbReference type="CDD" id="cd00067">
    <property type="entry name" value="GAL4"/>
    <property type="match status" value="1"/>
</dbReference>
<dbReference type="PROSITE" id="PS00463">
    <property type="entry name" value="ZN2_CY6_FUNGAL_1"/>
    <property type="match status" value="1"/>
</dbReference>
<reference evidence="9" key="1">
    <citation type="journal article" date="2023" name="Mol. Phylogenet. Evol.">
        <title>Genome-scale phylogeny and comparative genomics of the fungal order Sordariales.</title>
        <authorList>
            <person name="Hensen N."/>
            <person name="Bonometti L."/>
            <person name="Westerberg I."/>
            <person name="Brannstrom I.O."/>
            <person name="Guillou S."/>
            <person name="Cros-Aarteil S."/>
            <person name="Calhoun S."/>
            <person name="Haridas S."/>
            <person name="Kuo A."/>
            <person name="Mondo S."/>
            <person name="Pangilinan J."/>
            <person name="Riley R."/>
            <person name="LaButti K."/>
            <person name="Andreopoulos B."/>
            <person name="Lipzen A."/>
            <person name="Chen C."/>
            <person name="Yan M."/>
            <person name="Daum C."/>
            <person name="Ng V."/>
            <person name="Clum A."/>
            <person name="Steindorff A."/>
            <person name="Ohm R.A."/>
            <person name="Martin F."/>
            <person name="Silar P."/>
            <person name="Natvig D.O."/>
            <person name="Lalanne C."/>
            <person name="Gautier V."/>
            <person name="Ament-Velasquez S.L."/>
            <person name="Kruys A."/>
            <person name="Hutchinson M.I."/>
            <person name="Powell A.J."/>
            <person name="Barry K."/>
            <person name="Miller A.N."/>
            <person name="Grigoriev I.V."/>
            <person name="Debuchy R."/>
            <person name="Gladieux P."/>
            <person name="Hiltunen Thoren M."/>
            <person name="Johannesson H."/>
        </authorList>
    </citation>
    <scope>NUCLEOTIDE SEQUENCE</scope>
    <source>
        <strain evidence="9">CBS 232.78</strain>
    </source>
</reference>
<dbReference type="Gene3D" id="4.10.240.10">
    <property type="entry name" value="Zn(2)-C6 fungal-type DNA-binding domain"/>
    <property type="match status" value="1"/>
</dbReference>
<dbReference type="Pfam" id="PF04082">
    <property type="entry name" value="Fungal_trans"/>
    <property type="match status" value="1"/>
</dbReference>
<feature type="domain" description="Zn(2)-C6 fungal-type" evidence="8">
    <location>
        <begin position="37"/>
        <end position="67"/>
    </location>
</feature>
<keyword evidence="5" id="KW-0804">Transcription</keyword>
<evidence type="ECO:0000256" key="6">
    <source>
        <dbReference type="ARBA" id="ARBA00023242"/>
    </source>
</evidence>
<name>A0AAE0NQI9_9PEZI</name>
<evidence type="ECO:0000313" key="9">
    <source>
        <dbReference type="EMBL" id="KAK3385635.1"/>
    </source>
</evidence>
<evidence type="ECO:0000259" key="8">
    <source>
        <dbReference type="PROSITE" id="PS50048"/>
    </source>
</evidence>
<feature type="compositionally biased region" description="Pro residues" evidence="7">
    <location>
        <begin position="113"/>
        <end position="133"/>
    </location>
</feature>
<comment type="caution">
    <text evidence="9">The sequence shown here is derived from an EMBL/GenBank/DDBJ whole genome shotgun (WGS) entry which is preliminary data.</text>
</comment>
<dbReference type="Pfam" id="PF00172">
    <property type="entry name" value="Zn_clus"/>
    <property type="match status" value="1"/>
</dbReference>
<dbReference type="InterPro" id="IPR007219">
    <property type="entry name" value="XnlR_reg_dom"/>
</dbReference>
<dbReference type="EMBL" id="JAULSW010000004">
    <property type="protein sequence ID" value="KAK3385635.1"/>
    <property type="molecule type" value="Genomic_DNA"/>
</dbReference>
<gene>
    <name evidence="9" type="ORF">B0H63DRAFT_494540</name>
</gene>
<sequence>MGPTRPVMVGWGFGYCNTLSALSSNIFSIALSRSTFACGECRRRKLRCDGQKPKCGGCQDSALSCQVTQRGVRGPKKDNLSALKSRLVQLEGILQTRLGDRAQVEGQRHNAHPEPPIESPDPPTVPNAQPQPPATSSISIYSLHLTAGVRAELDQLYFDRVHPAIPILHLRRYQSWSRSANKTNTLLAIHFRDMSEALCNETKRLIDSVSVSGTEPGGNDTEVAQASVLVTTGEMSAGRAFRIIQGLRLNEIDLPQNNNLAHLLPPQGRDFIDAEERRRVFWMAYLIDHLFSMRNDWPVTLDEHVICIRLPAPNADFQGGKHVLGPFLSEAMTETVAKDRSTFNECLIFVTICGRSLLAGQQYNISKAYGDIASDFWSKQRHDPLLLLAHILGQATFVYHCKCLTQIPVGIRTDSVMDVQHQALAAAERIVEYAKALPSLHFSKVHPMMTIPLFATTEFLYFNCNREERFGVLLQQLIDIFSQLRNVNNLEESVIELMSHSCKVLEFNF</sequence>
<dbReference type="PANTHER" id="PTHR47338:SF3">
    <property type="entry name" value="C6 FINGER DOMAIN TRANSCRIPTION FACTOR DBAA-RELATED"/>
    <property type="match status" value="1"/>
</dbReference>
<dbReference type="GO" id="GO:0003677">
    <property type="term" value="F:DNA binding"/>
    <property type="evidence" value="ECO:0007669"/>
    <property type="project" value="UniProtKB-KW"/>
</dbReference>
<evidence type="ECO:0000256" key="2">
    <source>
        <dbReference type="ARBA" id="ARBA00022723"/>
    </source>
</evidence>
<organism evidence="9 10">
    <name type="scientific">Podospora didyma</name>
    <dbReference type="NCBI Taxonomy" id="330526"/>
    <lineage>
        <taxon>Eukaryota</taxon>
        <taxon>Fungi</taxon>
        <taxon>Dikarya</taxon>
        <taxon>Ascomycota</taxon>
        <taxon>Pezizomycotina</taxon>
        <taxon>Sordariomycetes</taxon>
        <taxon>Sordariomycetidae</taxon>
        <taxon>Sordariales</taxon>
        <taxon>Podosporaceae</taxon>
        <taxon>Podospora</taxon>
    </lineage>
</organism>
<dbReference type="InterPro" id="IPR036864">
    <property type="entry name" value="Zn2-C6_fun-type_DNA-bd_sf"/>
</dbReference>
<dbReference type="InterPro" id="IPR001138">
    <property type="entry name" value="Zn2Cys6_DnaBD"/>
</dbReference>
<comment type="subcellular location">
    <subcellularLocation>
        <location evidence="1">Nucleus</location>
    </subcellularLocation>
</comment>
<dbReference type="GO" id="GO:0000981">
    <property type="term" value="F:DNA-binding transcription factor activity, RNA polymerase II-specific"/>
    <property type="evidence" value="ECO:0007669"/>
    <property type="project" value="InterPro"/>
</dbReference>
<dbReference type="CDD" id="cd12148">
    <property type="entry name" value="fungal_TF_MHR"/>
    <property type="match status" value="1"/>
</dbReference>
<dbReference type="PROSITE" id="PS50048">
    <property type="entry name" value="ZN2_CY6_FUNGAL_2"/>
    <property type="match status" value="1"/>
</dbReference>
<evidence type="ECO:0000256" key="7">
    <source>
        <dbReference type="SAM" id="MobiDB-lite"/>
    </source>
</evidence>
<dbReference type="GO" id="GO:0006351">
    <property type="term" value="P:DNA-templated transcription"/>
    <property type="evidence" value="ECO:0007669"/>
    <property type="project" value="InterPro"/>
</dbReference>
<evidence type="ECO:0000313" key="10">
    <source>
        <dbReference type="Proteomes" id="UP001285441"/>
    </source>
</evidence>
<dbReference type="GO" id="GO:0005634">
    <property type="term" value="C:nucleus"/>
    <property type="evidence" value="ECO:0007669"/>
    <property type="project" value="UniProtKB-SubCell"/>
</dbReference>
<dbReference type="Proteomes" id="UP001285441">
    <property type="component" value="Unassembled WGS sequence"/>
</dbReference>
<evidence type="ECO:0000256" key="4">
    <source>
        <dbReference type="ARBA" id="ARBA00023125"/>
    </source>
</evidence>
<keyword evidence="2" id="KW-0479">Metal-binding</keyword>
<keyword evidence="4" id="KW-0238">DNA-binding</keyword>
<keyword evidence="6" id="KW-0539">Nucleus</keyword>
<dbReference type="AlphaFoldDB" id="A0AAE0NQI9"/>
<dbReference type="SUPFAM" id="SSF57701">
    <property type="entry name" value="Zn2/Cys6 DNA-binding domain"/>
    <property type="match status" value="1"/>
</dbReference>
<evidence type="ECO:0000256" key="3">
    <source>
        <dbReference type="ARBA" id="ARBA00023015"/>
    </source>
</evidence>